<dbReference type="InterPro" id="IPR050832">
    <property type="entry name" value="Bact_Acetyltransf"/>
</dbReference>
<dbReference type="Proteomes" id="UP001358324">
    <property type="component" value="Unassembled WGS sequence"/>
</dbReference>
<feature type="domain" description="N-acetyltransferase" evidence="3">
    <location>
        <begin position="26"/>
        <end position="179"/>
    </location>
</feature>
<evidence type="ECO:0000259" key="3">
    <source>
        <dbReference type="PROSITE" id="PS51186"/>
    </source>
</evidence>
<sequence>MSIALPMPPERDGWPRIPVSTASQPAALRWLCDDDLPWLRALYASTREAELVGVPWPAGMRDTFLDQQFAAQHLHYVSAFADADFLAVCAGVTPLGRLYLRRTPPLHLLIDISLFPHARGRGLGATLIAAVQDNARMQACGVELHVLQSNSSAQRLYRRHGFDVVATEAPYVRMTWSPERLPTPQGVN</sequence>
<dbReference type="Gene3D" id="3.40.630.30">
    <property type="match status" value="1"/>
</dbReference>
<evidence type="ECO:0000256" key="2">
    <source>
        <dbReference type="ARBA" id="ARBA00023315"/>
    </source>
</evidence>
<name>A0ABU7WDC8_9GAMM</name>
<proteinExistence type="predicted"/>
<keyword evidence="5" id="KW-1185">Reference proteome</keyword>
<comment type="caution">
    <text evidence="4">The sequence shown here is derived from an EMBL/GenBank/DDBJ whole genome shotgun (WGS) entry which is preliminary data.</text>
</comment>
<evidence type="ECO:0000256" key="1">
    <source>
        <dbReference type="ARBA" id="ARBA00022679"/>
    </source>
</evidence>
<keyword evidence="1 4" id="KW-0808">Transferase</keyword>
<dbReference type="PANTHER" id="PTHR43877">
    <property type="entry name" value="AMINOALKYLPHOSPHONATE N-ACETYLTRANSFERASE-RELATED-RELATED"/>
    <property type="match status" value="1"/>
</dbReference>
<gene>
    <name evidence="4" type="ORF">V3391_07135</name>
</gene>
<dbReference type="RefSeq" id="WP_332077747.1">
    <property type="nucleotide sequence ID" value="NZ_JAZHBM010000002.1"/>
</dbReference>
<dbReference type="PANTHER" id="PTHR43877:SF2">
    <property type="entry name" value="AMINOALKYLPHOSPHONATE N-ACETYLTRANSFERASE-RELATED"/>
    <property type="match status" value="1"/>
</dbReference>
<organism evidence="4 5">
    <name type="scientific">Luteimonas flava</name>
    <dbReference type="NCBI Taxonomy" id="3115822"/>
    <lineage>
        <taxon>Bacteria</taxon>
        <taxon>Pseudomonadati</taxon>
        <taxon>Pseudomonadota</taxon>
        <taxon>Gammaproteobacteria</taxon>
        <taxon>Lysobacterales</taxon>
        <taxon>Lysobacteraceae</taxon>
        <taxon>Luteimonas</taxon>
    </lineage>
</organism>
<dbReference type="GO" id="GO:0016746">
    <property type="term" value="F:acyltransferase activity"/>
    <property type="evidence" value="ECO:0007669"/>
    <property type="project" value="UniProtKB-KW"/>
</dbReference>
<reference evidence="4 5" key="1">
    <citation type="submission" date="2024-01" db="EMBL/GenBank/DDBJ databases">
        <title>Novel species of the genus Luteimonas isolated from rivers.</title>
        <authorList>
            <person name="Lu H."/>
        </authorList>
    </citation>
    <scope>NUCLEOTIDE SEQUENCE [LARGE SCALE GENOMIC DNA]</scope>
    <source>
        <strain evidence="4 5">SMYT11W</strain>
    </source>
</reference>
<dbReference type="EMBL" id="JAZHBM010000002">
    <property type="protein sequence ID" value="MEF3081986.1"/>
    <property type="molecule type" value="Genomic_DNA"/>
</dbReference>
<dbReference type="SUPFAM" id="SSF55729">
    <property type="entry name" value="Acyl-CoA N-acyltransferases (Nat)"/>
    <property type="match status" value="1"/>
</dbReference>
<dbReference type="InterPro" id="IPR016181">
    <property type="entry name" value="Acyl_CoA_acyltransferase"/>
</dbReference>
<dbReference type="Pfam" id="PF00583">
    <property type="entry name" value="Acetyltransf_1"/>
    <property type="match status" value="1"/>
</dbReference>
<accession>A0ABU7WDC8</accession>
<protein>
    <submittedName>
        <fullName evidence="4">N-acetyltransferase</fullName>
        <ecNumber evidence="4">2.3.1.-</ecNumber>
    </submittedName>
</protein>
<evidence type="ECO:0000313" key="4">
    <source>
        <dbReference type="EMBL" id="MEF3081986.1"/>
    </source>
</evidence>
<dbReference type="InterPro" id="IPR000182">
    <property type="entry name" value="GNAT_dom"/>
</dbReference>
<dbReference type="EC" id="2.3.1.-" evidence="4"/>
<dbReference type="PROSITE" id="PS51186">
    <property type="entry name" value="GNAT"/>
    <property type="match status" value="1"/>
</dbReference>
<keyword evidence="2 4" id="KW-0012">Acyltransferase</keyword>
<evidence type="ECO:0000313" key="5">
    <source>
        <dbReference type="Proteomes" id="UP001358324"/>
    </source>
</evidence>